<evidence type="ECO:0000313" key="1">
    <source>
        <dbReference type="EMBL" id="EYB83289.1"/>
    </source>
</evidence>
<evidence type="ECO:0000313" key="2">
    <source>
        <dbReference type="Proteomes" id="UP000024635"/>
    </source>
</evidence>
<dbReference type="Proteomes" id="UP000024635">
    <property type="component" value="Unassembled WGS sequence"/>
</dbReference>
<proteinExistence type="predicted"/>
<organism evidence="1 2">
    <name type="scientific">Ancylostoma ceylanicum</name>
    <dbReference type="NCBI Taxonomy" id="53326"/>
    <lineage>
        <taxon>Eukaryota</taxon>
        <taxon>Metazoa</taxon>
        <taxon>Ecdysozoa</taxon>
        <taxon>Nematoda</taxon>
        <taxon>Chromadorea</taxon>
        <taxon>Rhabditida</taxon>
        <taxon>Rhabditina</taxon>
        <taxon>Rhabditomorpha</taxon>
        <taxon>Strongyloidea</taxon>
        <taxon>Ancylostomatidae</taxon>
        <taxon>Ancylostomatinae</taxon>
        <taxon>Ancylostoma</taxon>
    </lineage>
</organism>
<reference evidence="2" key="1">
    <citation type="journal article" date="2015" name="Nat. Genet.">
        <title>The genome and transcriptome of the zoonotic hookworm Ancylostoma ceylanicum identify infection-specific gene families.</title>
        <authorList>
            <person name="Schwarz E.M."/>
            <person name="Hu Y."/>
            <person name="Antoshechkin I."/>
            <person name="Miller M.M."/>
            <person name="Sternberg P.W."/>
            <person name="Aroian R.V."/>
        </authorList>
    </citation>
    <scope>NUCLEOTIDE SEQUENCE</scope>
    <source>
        <strain evidence="2">HY135</strain>
    </source>
</reference>
<dbReference type="EMBL" id="JARK01001674">
    <property type="protein sequence ID" value="EYB83289.1"/>
    <property type="molecule type" value="Genomic_DNA"/>
</dbReference>
<accession>A0A016RZ59</accession>
<dbReference type="AlphaFoldDB" id="A0A016RZ59"/>
<name>A0A016RZ59_9BILA</name>
<keyword evidence="2" id="KW-1185">Reference proteome</keyword>
<gene>
    <name evidence="1" type="primary">Acey_s0338.g2929</name>
    <name evidence="1" type="ORF">Y032_0338g2929</name>
</gene>
<sequence>MSMRKVISLGCFVRWFSLTSFRLTTERRRISFLKAEREFPQMSFVLKIVKLTLGAQFSSGTCNTPSLLDVIF</sequence>
<protein>
    <submittedName>
        <fullName evidence="1">Uncharacterized protein</fullName>
    </submittedName>
</protein>
<comment type="caution">
    <text evidence="1">The sequence shown here is derived from an EMBL/GenBank/DDBJ whole genome shotgun (WGS) entry which is preliminary data.</text>
</comment>